<dbReference type="AlphaFoldDB" id="A0A1G7SN30"/>
<dbReference type="Pfam" id="PF05717">
    <property type="entry name" value="TnpB_IS66"/>
    <property type="match status" value="1"/>
</dbReference>
<dbReference type="Proteomes" id="UP000199045">
    <property type="component" value="Unassembled WGS sequence"/>
</dbReference>
<organism evidence="1 2">
    <name type="scientific">Chitinophaga filiformis</name>
    <name type="common">Myxococcus filiformis</name>
    <name type="synonym">Flexibacter filiformis</name>
    <dbReference type="NCBI Taxonomy" id="104663"/>
    <lineage>
        <taxon>Bacteria</taxon>
        <taxon>Pseudomonadati</taxon>
        <taxon>Bacteroidota</taxon>
        <taxon>Chitinophagia</taxon>
        <taxon>Chitinophagales</taxon>
        <taxon>Chitinophagaceae</taxon>
        <taxon>Chitinophaga</taxon>
    </lineage>
</organism>
<accession>A0A1G7SN30</accession>
<protein>
    <submittedName>
        <fullName evidence="1">IS66 Orf2 like protein</fullName>
    </submittedName>
</protein>
<dbReference type="STRING" id="104663.SAMN04488121_103915"/>
<gene>
    <name evidence="1" type="ORF">SAMN04488121_103915</name>
</gene>
<sequence length="43" mass="4972">MGQDVLNGDIYIFLSKRRNAIKLLSFEGDGFAMYYKRLKKGDV</sequence>
<evidence type="ECO:0000313" key="1">
    <source>
        <dbReference type="EMBL" id="SDG23660.1"/>
    </source>
</evidence>
<proteinExistence type="predicted"/>
<dbReference type="InterPro" id="IPR008878">
    <property type="entry name" value="Transposase_IS66_Orf2"/>
</dbReference>
<dbReference type="EMBL" id="FNBN01000003">
    <property type="protein sequence ID" value="SDG23660.1"/>
    <property type="molecule type" value="Genomic_DNA"/>
</dbReference>
<evidence type="ECO:0000313" key="2">
    <source>
        <dbReference type="Proteomes" id="UP000199045"/>
    </source>
</evidence>
<reference evidence="2" key="1">
    <citation type="submission" date="2016-10" db="EMBL/GenBank/DDBJ databases">
        <authorList>
            <person name="Varghese N."/>
            <person name="Submissions S."/>
        </authorList>
    </citation>
    <scope>NUCLEOTIDE SEQUENCE [LARGE SCALE GENOMIC DNA]</scope>
    <source>
        <strain evidence="2">DSM 527</strain>
    </source>
</reference>
<name>A0A1G7SN30_CHIFI</name>